<dbReference type="Proteomes" id="UP000663864">
    <property type="component" value="Unassembled WGS sequence"/>
</dbReference>
<dbReference type="EMBL" id="CAJNOT010001069">
    <property type="protein sequence ID" value="CAF1139331.1"/>
    <property type="molecule type" value="Genomic_DNA"/>
</dbReference>
<evidence type="ECO:0000256" key="1">
    <source>
        <dbReference type="SAM" id="MobiDB-lite"/>
    </source>
</evidence>
<dbReference type="EMBL" id="CAJNOO010001088">
    <property type="protein sequence ID" value="CAF1093672.1"/>
    <property type="molecule type" value="Genomic_DNA"/>
</dbReference>
<gene>
    <name evidence="2" type="ORF">RFH988_LOCUS18941</name>
    <name evidence="3" type="ORF">ZHD862_LOCUS19557</name>
</gene>
<name>A0A814S1S8_9BILA</name>
<evidence type="ECO:0000313" key="2">
    <source>
        <dbReference type="EMBL" id="CAF1093672.1"/>
    </source>
</evidence>
<reference evidence="3" key="1">
    <citation type="submission" date="2021-02" db="EMBL/GenBank/DDBJ databases">
        <authorList>
            <person name="Nowell W R."/>
        </authorList>
    </citation>
    <scope>NUCLEOTIDE SEQUENCE</scope>
</reference>
<accession>A0A814S1S8</accession>
<evidence type="ECO:0000313" key="4">
    <source>
        <dbReference type="Proteomes" id="UP000663864"/>
    </source>
</evidence>
<sequence length="67" mass="7715">MLKRLASLLRNYRQNVSEIDHQLSSTDSEDDDEIGSSTTIEETRRSPPIITWKLVQPMTFGDRNAIH</sequence>
<proteinExistence type="predicted"/>
<comment type="caution">
    <text evidence="3">The sequence shown here is derived from an EMBL/GenBank/DDBJ whole genome shotgun (WGS) entry which is preliminary data.</text>
</comment>
<dbReference type="AlphaFoldDB" id="A0A814S1S8"/>
<evidence type="ECO:0000313" key="3">
    <source>
        <dbReference type="EMBL" id="CAF1139331.1"/>
    </source>
</evidence>
<organism evidence="3 4">
    <name type="scientific">Rotaria sordida</name>
    <dbReference type="NCBI Taxonomy" id="392033"/>
    <lineage>
        <taxon>Eukaryota</taxon>
        <taxon>Metazoa</taxon>
        <taxon>Spiralia</taxon>
        <taxon>Gnathifera</taxon>
        <taxon>Rotifera</taxon>
        <taxon>Eurotatoria</taxon>
        <taxon>Bdelloidea</taxon>
        <taxon>Philodinida</taxon>
        <taxon>Philodinidae</taxon>
        <taxon>Rotaria</taxon>
    </lineage>
</organism>
<protein>
    <submittedName>
        <fullName evidence="3">Uncharacterized protein</fullName>
    </submittedName>
</protein>
<feature type="region of interest" description="Disordered" evidence="1">
    <location>
        <begin position="18"/>
        <end position="43"/>
    </location>
</feature>
<dbReference type="Proteomes" id="UP000663882">
    <property type="component" value="Unassembled WGS sequence"/>
</dbReference>